<keyword evidence="2" id="KW-0238">DNA-binding</keyword>
<dbReference type="GO" id="GO:0045892">
    <property type="term" value="P:negative regulation of DNA-templated transcription"/>
    <property type="evidence" value="ECO:0007669"/>
    <property type="project" value="UniProtKB-UniRule"/>
</dbReference>
<dbReference type="Proteomes" id="UP000537161">
    <property type="component" value="Unassembled WGS sequence"/>
</dbReference>
<dbReference type="Pfam" id="PF00392">
    <property type="entry name" value="GntR"/>
    <property type="match status" value="1"/>
</dbReference>
<dbReference type="GO" id="GO:0003700">
    <property type="term" value="F:DNA-binding transcription factor activity"/>
    <property type="evidence" value="ECO:0007669"/>
    <property type="project" value="UniProtKB-UniRule"/>
</dbReference>
<dbReference type="PRINTS" id="PR00035">
    <property type="entry name" value="HTHGNTR"/>
</dbReference>
<name>A0A7W9B515_9SPHN</name>
<evidence type="ECO:0000256" key="3">
    <source>
        <dbReference type="ARBA" id="ARBA00023163"/>
    </source>
</evidence>
<evidence type="ECO:0000256" key="4">
    <source>
        <dbReference type="NCBIfam" id="TIGR02018"/>
    </source>
</evidence>
<dbReference type="SUPFAM" id="SSF64288">
    <property type="entry name" value="Chorismate lyase-like"/>
    <property type="match status" value="1"/>
</dbReference>
<dbReference type="InterPro" id="IPR000524">
    <property type="entry name" value="Tscrpt_reg_HTH_GntR"/>
</dbReference>
<dbReference type="InterPro" id="IPR010248">
    <property type="entry name" value="His_ut_repres"/>
</dbReference>
<dbReference type="GO" id="GO:0003677">
    <property type="term" value="F:DNA binding"/>
    <property type="evidence" value="ECO:0007669"/>
    <property type="project" value="UniProtKB-UniRule"/>
</dbReference>
<sequence>MSGPLHERIRADFEARILAGELAPGDRLPTEQALMAQYGCARMTVSKALSALAAAGLIDRRKRAGTFVARPRVHSMILDVPDLAAQIRERGQHYAYVPLERRIRDPETGNAAETQLAGAGRLIQLDGLHLADNIPLAVEYRLVSLAAVPDIADAGSDDTPPGTWLLRHIPWTEAETRISALAASPAVARLLQVAPGTACLCVERRTWRRAEGVTHVRQIFPGDAYDLVARFGPSGGQEG</sequence>
<dbReference type="InterPro" id="IPR036388">
    <property type="entry name" value="WH-like_DNA-bd_sf"/>
</dbReference>
<keyword evidence="7" id="KW-1185">Reference proteome</keyword>
<organism evidence="6 7">
    <name type="scientific">Sphingopyxis panaciterrulae</name>
    <dbReference type="NCBI Taxonomy" id="462372"/>
    <lineage>
        <taxon>Bacteria</taxon>
        <taxon>Pseudomonadati</taxon>
        <taxon>Pseudomonadota</taxon>
        <taxon>Alphaproteobacteria</taxon>
        <taxon>Sphingomonadales</taxon>
        <taxon>Sphingomonadaceae</taxon>
        <taxon>Sphingopyxis</taxon>
    </lineage>
</organism>
<evidence type="ECO:0000256" key="1">
    <source>
        <dbReference type="ARBA" id="ARBA00023015"/>
    </source>
</evidence>
<evidence type="ECO:0000259" key="5">
    <source>
        <dbReference type="PROSITE" id="PS50949"/>
    </source>
</evidence>
<dbReference type="PANTHER" id="PTHR44846">
    <property type="entry name" value="MANNOSYL-D-GLYCERATE TRANSPORT/METABOLISM SYSTEM REPRESSOR MNGR-RELATED"/>
    <property type="match status" value="1"/>
</dbReference>
<reference evidence="6 7" key="1">
    <citation type="submission" date="2020-08" db="EMBL/GenBank/DDBJ databases">
        <title>Genomic Encyclopedia of Type Strains, Phase IV (KMG-IV): sequencing the most valuable type-strain genomes for metagenomic binning, comparative biology and taxonomic classification.</title>
        <authorList>
            <person name="Goeker M."/>
        </authorList>
    </citation>
    <scope>NUCLEOTIDE SEQUENCE [LARGE SCALE GENOMIC DNA]</scope>
    <source>
        <strain evidence="6 7">DSM 27163</strain>
    </source>
</reference>
<dbReference type="Gene3D" id="1.10.10.10">
    <property type="entry name" value="Winged helix-like DNA-binding domain superfamily/Winged helix DNA-binding domain"/>
    <property type="match status" value="1"/>
</dbReference>
<comment type="caution">
    <text evidence="6">The sequence shown here is derived from an EMBL/GenBank/DDBJ whole genome shotgun (WGS) entry which is preliminary data.</text>
</comment>
<dbReference type="EMBL" id="JACIJH010000002">
    <property type="protein sequence ID" value="MBB5705979.1"/>
    <property type="molecule type" value="Genomic_DNA"/>
</dbReference>
<keyword evidence="3" id="KW-0804">Transcription</keyword>
<evidence type="ECO:0000313" key="7">
    <source>
        <dbReference type="Proteomes" id="UP000537161"/>
    </source>
</evidence>
<accession>A0A7W9B515</accession>
<evidence type="ECO:0000256" key="2">
    <source>
        <dbReference type="ARBA" id="ARBA00023125"/>
    </source>
</evidence>
<protein>
    <recommendedName>
        <fullName evidence="4">Histidine utilization repressor</fullName>
    </recommendedName>
</protein>
<dbReference type="GO" id="GO:0006547">
    <property type="term" value="P:L-histidine metabolic process"/>
    <property type="evidence" value="ECO:0007669"/>
    <property type="project" value="UniProtKB-UniRule"/>
</dbReference>
<dbReference type="NCBIfam" id="TIGR02018">
    <property type="entry name" value="his_ut_repres"/>
    <property type="match status" value="1"/>
</dbReference>
<dbReference type="InterPro" id="IPR050679">
    <property type="entry name" value="Bact_HTH_transcr_reg"/>
</dbReference>
<dbReference type="Gene3D" id="3.40.1410.10">
    <property type="entry name" value="Chorismate lyase-like"/>
    <property type="match status" value="1"/>
</dbReference>
<gene>
    <name evidence="6" type="ORF">FHR21_001312</name>
</gene>
<dbReference type="RefSeq" id="WP_184096425.1">
    <property type="nucleotide sequence ID" value="NZ_JACIJH010000002.1"/>
</dbReference>
<dbReference type="InterPro" id="IPR036390">
    <property type="entry name" value="WH_DNA-bd_sf"/>
</dbReference>
<keyword evidence="1" id="KW-0805">Transcription regulation</keyword>
<dbReference type="AlphaFoldDB" id="A0A7W9B515"/>
<dbReference type="InterPro" id="IPR011663">
    <property type="entry name" value="UTRA"/>
</dbReference>
<feature type="domain" description="HTH gntR-type" evidence="5">
    <location>
        <begin position="3"/>
        <end position="71"/>
    </location>
</feature>
<dbReference type="PROSITE" id="PS50949">
    <property type="entry name" value="HTH_GNTR"/>
    <property type="match status" value="1"/>
</dbReference>
<dbReference type="InterPro" id="IPR028978">
    <property type="entry name" value="Chorismate_lyase_/UTRA_dom_sf"/>
</dbReference>
<dbReference type="SMART" id="SM00345">
    <property type="entry name" value="HTH_GNTR"/>
    <property type="match status" value="1"/>
</dbReference>
<dbReference type="CDD" id="cd07377">
    <property type="entry name" value="WHTH_GntR"/>
    <property type="match status" value="1"/>
</dbReference>
<dbReference type="SUPFAM" id="SSF46785">
    <property type="entry name" value="Winged helix' DNA-binding domain"/>
    <property type="match status" value="1"/>
</dbReference>
<dbReference type="PANTHER" id="PTHR44846:SF16">
    <property type="entry name" value="TRANSCRIPTIONAL REGULATOR PHNF-RELATED"/>
    <property type="match status" value="1"/>
</dbReference>
<evidence type="ECO:0000313" key="6">
    <source>
        <dbReference type="EMBL" id="MBB5705979.1"/>
    </source>
</evidence>
<proteinExistence type="predicted"/>
<dbReference type="Pfam" id="PF07702">
    <property type="entry name" value="UTRA"/>
    <property type="match status" value="1"/>
</dbReference>
<dbReference type="SMART" id="SM00866">
    <property type="entry name" value="UTRA"/>
    <property type="match status" value="1"/>
</dbReference>